<dbReference type="InterPro" id="IPR029058">
    <property type="entry name" value="AB_hydrolase_fold"/>
</dbReference>
<feature type="domain" description="Dipeptidylpeptidase IV N-terminal" evidence="2">
    <location>
        <begin position="107"/>
        <end position="345"/>
    </location>
</feature>
<dbReference type="Pfam" id="PF00930">
    <property type="entry name" value="DPPIV_N"/>
    <property type="match status" value="1"/>
</dbReference>
<accession>A0ABV2TXF6</accession>
<proteinExistence type="predicted"/>
<dbReference type="EMBL" id="JBEWYP010000006">
    <property type="protein sequence ID" value="MET7029934.1"/>
    <property type="molecule type" value="Genomic_DNA"/>
</dbReference>
<dbReference type="SUPFAM" id="SSF82171">
    <property type="entry name" value="DPP6 N-terminal domain-like"/>
    <property type="match status" value="1"/>
</dbReference>
<dbReference type="PANTHER" id="PTHR11731">
    <property type="entry name" value="PROTEASE FAMILY S9B,C DIPEPTIDYL-PEPTIDASE IV-RELATED"/>
    <property type="match status" value="1"/>
</dbReference>
<feature type="domain" description="Peptidase S9 prolyl oligopeptidase catalytic" evidence="1">
    <location>
        <begin position="446"/>
        <end position="642"/>
    </location>
</feature>
<name>A0ABV2TXF6_9FLAO</name>
<organism evidence="3 4">
    <name type="scientific">Sediminicola luteus</name>
    <dbReference type="NCBI Taxonomy" id="319238"/>
    <lineage>
        <taxon>Bacteria</taxon>
        <taxon>Pseudomonadati</taxon>
        <taxon>Bacteroidota</taxon>
        <taxon>Flavobacteriia</taxon>
        <taxon>Flavobacteriales</taxon>
        <taxon>Flavobacteriaceae</taxon>
        <taxon>Sediminicola</taxon>
    </lineage>
</organism>
<reference evidence="3 4" key="1">
    <citation type="submission" date="2024-07" db="EMBL/GenBank/DDBJ databases">
        <title>The genome sequence of type strain Sediminicola luteus GDMCC 1.2596T.</title>
        <authorList>
            <person name="Liu Y."/>
        </authorList>
    </citation>
    <scope>NUCLEOTIDE SEQUENCE [LARGE SCALE GENOMIC DNA]</scope>
    <source>
        <strain evidence="3 4">GDMCC 1.2596</strain>
    </source>
</reference>
<evidence type="ECO:0000259" key="1">
    <source>
        <dbReference type="Pfam" id="PF00326"/>
    </source>
</evidence>
<protein>
    <submittedName>
        <fullName evidence="3">DPP IV N-terminal domain-containing protein</fullName>
    </submittedName>
</protein>
<evidence type="ECO:0000313" key="3">
    <source>
        <dbReference type="EMBL" id="MET7029934.1"/>
    </source>
</evidence>
<gene>
    <name evidence="3" type="ORF">ABXZ32_11030</name>
</gene>
<keyword evidence="4" id="KW-1185">Reference proteome</keyword>
<dbReference type="InterPro" id="IPR002469">
    <property type="entry name" value="Peptidase_S9B_N"/>
</dbReference>
<dbReference type="RefSeq" id="WP_354618734.1">
    <property type="nucleotide sequence ID" value="NZ_JBEWYP010000006.1"/>
</dbReference>
<dbReference type="SUPFAM" id="SSF53474">
    <property type="entry name" value="alpha/beta-Hydrolases"/>
    <property type="match status" value="1"/>
</dbReference>
<dbReference type="InterPro" id="IPR001375">
    <property type="entry name" value="Peptidase_S9_cat"/>
</dbReference>
<dbReference type="Pfam" id="PF00326">
    <property type="entry name" value="Peptidase_S9"/>
    <property type="match status" value="1"/>
</dbReference>
<dbReference type="PANTHER" id="PTHR11731:SF193">
    <property type="entry name" value="DIPEPTIDYL PEPTIDASE 9"/>
    <property type="match status" value="1"/>
</dbReference>
<comment type="caution">
    <text evidence="3">The sequence shown here is derived from an EMBL/GenBank/DDBJ whole genome shotgun (WGS) entry which is preliminary data.</text>
</comment>
<dbReference type="InterPro" id="IPR050278">
    <property type="entry name" value="Serine_Prot_S9B/DPPIV"/>
</dbReference>
<dbReference type="Proteomes" id="UP001549773">
    <property type="component" value="Unassembled WGS sequence"/>
</dbReference>
<evidence type="ECO:0000259" key="2">
    <source>
        <dbReference type="Pfam" id="PF00930"/>
    </source>
</evidence>
<dbReference type="Gene3D" id="3.40.50.1820">
    <property type="entry name" value="alpha/beta hydrolase"/>
    <property type="match status" value="1"/>
</dbReference>
<sequence length="643" mass="74732">MKTQNKIFIIFLLSVAFLDMVYSQNVPRQLMKEFPSWINEKGERPHPDAKILENGLFTHIAPVTELYSDSNKKFAGTRDGKLYLRNQTTDSIKILLEPDHDWYWSMSNAMWSPNGIYLASKQIDDSKVPEIEIIKSNPKETIKKKYSRAGDALPEHRFYVINVKTGDKVEVKRNENLPYIHLLQWSNDSQELYFLMSDRLLKEVLLISVDAKTGKETILLSETSDTYLIGLDLLQGYSKRLIDSKQVVFLEDRNQFTWMSERNGYNQIYLYDDLGNLVRPLTTFSENRIVISIVEIDKLNDWIYFKAHANKNDPYEIQLFRTNLNNPGIEKITDASGILDVFFQESKDTLWLFRSQLPKTLQIERYAIDGRYIDTPWQVDSSIISDNQLNHEYEWVMAADGTTQLQSLILKPMDFDPNRKYPVVEYIYGASFNNVVVRDLLNNWLWDMNKLVQEGIIVVFIDGRGTSERGKKFQDYSYGKFGQIELQDHIGALKQLGKKRPYMDLNRVGVFGHSWGGHFALRALLEAPEFYKAGHINAAALDPIDFRIAIEPFMGCLPDECPEKYKKSAISNKLNRLKAPLMIVHGTYDDDVPIDDSYKLVSQLEKLNYNNYEFVVYDGADHIVMRDRNWLPQMIKFFITKLK</sequence>
<evidence type="ECO:0000313" key="4">
    <source>
        <dbReference type="Proteomes" id="UP001549773"/>
    </source>
</evidence>
<dbReference type="Gene3D" id="2.140.10.30">
    <property type="entry name" value="Dipeptidylpeptidase IV, N-terminal domain"/>
    <property type="match status" value="1"/>
</dbReference>